<dbReference type="AlphaFoldDB" id="A0AAW1R246"/>
<reference evidence="2 3" key="1">
    <citation type="journal article" date="2024" name="Nat. Commun.">
        <title>Phylogenomics reveals the evolutionary origins of lichenization in chlorophyte algae.</title>
        <authorList>
            <person name="Puginier C."/>
            <person name="Libourel C."/>
            <person name="Otte J."/>
            <person name="Skaloud P."/>
            <person name="Haon M."/>
            <person name="Grisel S."/>
            <person name="Petersen M."/>
            <person name="Berrin J.G."/>
            <person name="Delaux P.M."/>
            <person name="Dal Grande F."/>
            <person name="Keller J."/>
        </authorList>
    </citation>
    <scope>NUCLEOTIDE SEQUENCE [LARGE SCALE GENOMIC DNA]</scope>
    <source>
        <strain evidence="2 3">SAG 2145</strain>
    </source>
</reference>
<evidence type="ECO:0000313" key="2">
    <source>
        <dbReference type="EMBL" id="KAK9827812.1"/>
    </source>
</evidence>
<evidence type="ECO:0000313" key="3">
    <source>
        <dbReference type="Proteomes" id="UP001438707"/>
    </source>
</evidence>
<dbReference type="EMBL" id="JALJOS010000017">
    <property type="protein sequence ID" value="KAK9827812.1"/>
    <property type="molecule type" value="Genomic_DNA"/>
</dbReference>
<comment type="caution">
    <text evidence="2">The sequence shown here is derived from an EMBL/GenBank/DDBJ whole genome shotgun (WGS) entry which is preliminary data.</text>
</comment>
<dbReference type="Proteomes" id="UP001438707">
    <property type="component" value="Unassembled WGS sequence"/>
</dbReference>
<keyword evidence="3" id="KW-1185">Reference proteome</keyword>
<sequence length="522" mass="56411">MEEAPGAEPAPDRTREISEQDLVWKTSARGWRHSKVSVGKLQGQPKLGKENDCQEVAGYDSKFQQADAGNQAARAIHRLALQRRQQRSSRPQSSCKSQHCMPISEQQAGDGSSKAGRPMTGRGSTMAGLVQRFREAPPLPREKRCASPKPLAVAGTEPIFAEKVQPAFWWRQETNAGAQSSSGKFLFSVSSRLDTTAAMHQLQMDDIQPISACRSQNLSPLALPDGHPPAVDDDLGSSYRSPAALPLIAACMPPVHLQQSSKSSCSSDDECELEACLNQAHAVLQQSTTHASLHDCQGPRLDRLFQPLQAINVKPWERLTHSQPSRPGQQPGQLRQDHCCSRICASTSQSSTDGEMQLLQHQISTDCGQLVVHLEAGQHSFSCEQPPLMSWTPTEAGSWSPRLKLTVPDACGVSAPLHGNNFEQLGIELPAPDPESVNDILARVLRAQGLDMPCSPGDVEAEEGDSAQCNQHELDLASPADGDSILEAILARLGLHTMQHCSADALPGIDTWQARSAESADG</sequence>
<accession>A0AAW1R246</accession>
<feature type="region of interest" description="Disordered" evidence="1">
    <location>
        <begin position="1"/>
        <end position="21"/>
    </location>
</feature>
<gene>
    <name evidence="2" type="ORF">WJX74_003414</name>
</gene>
<protein>
    <submittedName>
        <fullName evidence="2">Uncharacterized protein</fullName>
    </submittedName>
</protein>
<evidence type="ECO:0000256" key="1">
    <source>
        <dbReference type="SAM" id="MobiDB-lite"/>
    </source>
</evidence>
<feature type="region of interest" description="Disordered" evidence="1">
    <location>
        <begin position="82"/>
        <end position="125"/>
    </location>
</feature>
<organism evidence="2 3">
    <name type="scientific">Apatococcus lobatus</name>
    <dbReference type="NCBI Taxonomy" id="904363"/>
    <lineage>
        <taxon>Eukaryota</taxon>
        <taxon>Viridiplantae</taxon>
        <taxon>Chlorophyta</taxon>
        <taxon>core chlorophytes</taxon>
        <taxon>Trebouxiophyceae</taxon>
        <taxon>Chlorellales</taxon>
        <taxon>Chlorellaceae</taxon>
        <taxon>Apatococcus</taxon>
    </lineage>
</organism>
<feature type="compositionally biased region" description="Low complexity" evidence="1">
    <location>
        <begin position="88"/>
        <end position="98"/>
    </location>
</feature>
<name>A0AAW1R246_9CHLO</name>
<proteinExistence type="predicted"/>